<comment type="catalytic activity">
    <reaction evidence="9">
        <text>ATP + H2O = ADP + phosphate + H(+)</text>
        <dbReference type="Rhea" id="RHEA:13065"/>
        <dbReference type="ChEBI" id="CHEBI:15377"/>
        <dbReference type="ChEBI" id="CHEBI:15378"/>
        <dbReference type="ChEBI" id="CHEBI:30616"/>
        <dbReference type="ChEBI" id="CHEBI:43474"/>
        <dbReference type="ChEBI" id="CHEBI:456216"/>
    </reaction>
</comment>
<keyword evidence="6" id="KW-0479">Metal-binding</keyword>
<keyword evidence="7" id="KW-0862">Zinc</keyword>
<evidence type="ECO:0000256" key="6">
    <source>
        <dbReference type="ARBA" id="ARBA00022723"/>
    </source>
</evidence>
<dbReference type="Proteomes" id="UP000298663">
    <property type="component" value="Chromosome X"/>
</dbReference>
<evidence type="ECO:0000256" key="2">
    <source>
        <dbReference type="ARBA" id="ARBA00004123"/>
    </source>
</evidence>
<dbReference type="EMBL" id="CM016762">
    <property type="protein sequence ID" value="TMS32343.1"/>
    <property type="molecule type" value="Genomic_DNA"/>
</dbReference>
<evidence type="ECO:0000256" key="7">
    <source>
        <dbReference type="ARBA" id="ARBA00022833"/>
    </source>
</evidence>
<evidence type="ECO:0000313" key="12">
    <source>
        <dbReference type="EMBL" id="TMS32343.1"/>
    </source>
</evidence>
<dbReference type="GO" id="GO:0043047">
    <property type="term" value="F:single-stranded telomeric DNA binding"/>
    <property type="evidence" value="ECO:0007669"/>
    <property type="project" value="TreeGrafter"/>
</dbReference>
<evidence type="ECO:0000256" key="9">
    <source>
        <dbReference type="ARBA" id="ARBA00049360"/>
    </source>
</evidence>
<dbReference type="GO" id="GO:0000722">
    <property type="term" value="P:telomere maintenance via recombination"/>
    <property type="evidence" value="ECO:0007669"/>
    <property type="project" value="TreeGrafter"/>
</dbReference>
<dbReference type="InterPro" id="IPR027417">
    <property type="entry name" value="P-loop_NTPase"/>
</dbReference>
<sequence>MAELVALKLAGVRSIDDQPHVIKFLKPLTIIQYLNGTGKTTLIEASNYITTGSLPTGGLQAFVHNTAIANKKRVDASVMLVFNDSSGVESTKELTFKLSRSNRAPSTPLKTRVNTNISAGQEVLASILIRIALAAVFAERCSILALDEPRTNLNVDKVETLAEMLVDLIKIRIMDSQHKNGFQLIFITHDLRLVEHLYRDCKPEFVYGLT</sequence>
<evidence type="ECO:0000256" key="8">
    <source>
        <dbReference type="ARBA" id="ARBA00023242"/>
    </source>
</evidence>
<comment type="similarity">
    <text evidence="4">Belongs to the SMC family. RAD50 subfamily.</text>
</comment>
<dbReference type="AlphaFoldDB" id="A0A4V6I6X0"/>
<dbReference type="GO" id="GO:0051880">
    <property type="term" value="F:G-quadruplex DNA binding"/>
    <property type="evidence" value="ECO:0007669"/>
    <property type="project" value="TreeGrafter"/>
</dbReference>
<feature type="domain" description="ATPase AAA-type core" evidence="10">
    <location>
        <begin position="130"/>
        <end position="195"/>
    </location>
</feature>
<dbReference type="GO" id="GO:0007004">
    <property type="term" value="P:telomere maintenance via telomerase"/>
    <property type="evidence" value="ECO:0007669"/>
    <property type="project" value="TreeGrafter"/>
</dbReference>
<comment type="cofactor">
    <cofactor evidence="1">
        <name>Zn(2+)</name>
        <dbReference type="ChEBI" id="CHEBI:29105"/>
    </cofactor>
</comment>
<dbReference type="OrthoDB" id="18797at2759"/>
<dbReference type="GO" id="GO:0000794">
    <property type="term" value="C:condensed nuclear chromosome"/>
    <property type="evidence" value="ECO:0007669"/>
    <property type="project" value="TreeGrafter"/>
</dbReference>
<dbReference type="STRING" id="34508.A0A4V6I6X0"/>
<keyword evidence="8" id="KW-0539">Nucleus</keyword>
<feature type="domain" description="Rad50/SbcC-type AAA" evidence="11">
    <location>
        <begin position="7"/>
        <end position="102"/>
    </location>
</feature>
<keyword evidence="5" id="KW-0158">Chromosome</keyword>
<accession>A0A4V6I6X0</accession>
<dbReference type="GO" id="GO:0030870">
    <property type="term" value="C:Mre11 complex"/>
    <property type="evidence" value="ECO:0007669"/>
    <property type="project" value="TreeGrafter"/>
</dbReference>
<dbReference type="PANTHER" id="PTHR18867">
    <property type="entry name" value="RAD50"/>
    <property type="match status" value="1"/>
</dbReference>
<dbReference type="GO" id="GO:0003691">
    <property type="term" value="F:double-stranded telomeric DNA binding"/>
    <property type="evidence" value="ECO:0007669"/>
    <property type="project" value="TreeGrafter"/>
</dbReference>
<organism evidence="12 13">
    <name type="scientific">Steinernema carpocapsae</name>
    <name type="common">Entomopathogenic nematode</name>
    <dbReference type="NCBI Taxonomy" id="34508"/>
    <lineage>
        <taxon>Eukaryota</taxon>
        <taxon>Metazoa</taxon>
        <taxon>Ecdysozoa</taxon>
        <taxon>Nematoda</taxon>
        <taxon>Chromadorea</taxon>
        <taxon>Rhabditida</taxon>
        <taxon>Tylenchina</taxon>
        <taxon>Panagrolaimomorpha</taxon>
        <taxon>Strongyloidoidea</taxon>
        <taxon>Steinernematidae</taxon>
        <taxon>Steinernema</taxon>
    </lineage>
</organism>
<dbReference type="InterPro" id="IPR003959">
    <property type="entry name" value="ATPase_AAA_core"/>
</dbReference>
<dbReference type="GO" id="GO:0005524">
    <property type="term" value="F:ATP binding"/>
    <property type="evidence" value="ECO:0007669"/>
    <property type="project" value="InterPro"/>
</dbReference>
<reference evidence="12 13" key="2">
    <citation type="journal article" date="2019" name="G3 (Bethesda)">
        <title>Hybrid Assembly of the Genome of the Entomopathogenic Nematode Steinernema carpocapsae Identifies the X-Chromosome.</title>
        <authorList>
            <person name="Serra L."/>
            <person name="Macchietto M."/>
            <person name="Macias-Munoz A."/>
            <person name="McGill C.J."/>
            <person name="Rodriguez I.M."/>
            <person name="Rodriguez B."/>
            <person name="Murad R."/>
            <person name="Mortazavi A."/>
        </authorList>
    </citation>
    <scope>NUCLEOTIDE SEQUENCE [LARGE SCALE GENOMIC DNA]</scope>
    <source>
        <strain evidence="12 13">ALL</strain>
    </source>
</reference>
<evidence type="ECO:0000259" key="11">
    <source>
        <dbReference type="Pfam" id="PF13476"/>
    </source>
</evidence>
<proteinExistence type="inferred from homology"/>
<dbReference type="GO" id="GO:0070192">
    <property type="term" value="P:chromosome organization involved in meiotic cell cycle"/>
    <property type="evidence" value="ECO:0007669"/>
    <property type="project" value="TreeGrafter"/>
</dbReference>
<dbReference type="Pfam" id="PF13304">
    <property type="entry name" value="AAA_21"/>
    <property type="match status" value="1"/>
</dbReference>
<evidence type="ECO:0000256" key="3">
    <source>
        <dbReference type="ARBA" id="ARBA00004286"/>
    </source>
</evidence>
<comment type="subcellular location">
    <subcellularLocation>
        <location evidence="3">Chromosome</location>
    </subcellularLocation>
    <subcellularLocation>
        <location evidence="2">Nucleus</location>
    </subcellularLocation>
</comment>
<dbReference type="PANTHER" id="PTHR18867:SF12">
    <property type="entry name" value="DNA REPAIR PROTEIN RAD50"/>
    <property type="match status" value="1"/>
</dbReference>
<gene>
    <name evidence="12" type="ORF">L596_000196</name>
</gene>
<dbReference type="SUPFAM" id="SSF52540">
    <property type="entry name" value="P-loop containing nucleoside triphosphate hydrolases"/>
    <property type="match status" value="1"/>
</dbReference>
<dbReference type="EMBL" id="AZBU02000001">
    <property type="protein sequence ID" value="TMS32343.1"/>
    <property type="molecule type" value="Genomic_DNA"/>
</dbReference>
<evidence type="ECO:0000256" key="4">
    <source>
        <dbReference type="ARBA" id="ARBA00009439"/>
    </source>
</evidence>
<keyword evidence="13" id="KW-1185">Reference proteome</keyword>
<dbReference type="GO" id="GO:0046872">
    <property type="term" value="F:metal ion binding"/>
    <property type="evidence" value="ECO:0007669"/>
    <property type="project" value="UniProtKB-KW"/>
</dbReference>
<dbReference type="Pfam" id="PF13476">
    <property type="entry name" value="AAA_23"/>
    <property type="match status" value="1"/>
</dbReference>
<evidence type="ECO:0000256" key="1">
    <source>
        <dbReference type="ARBA" id="ARBA00001947"/>
    </source>
</evidence>
<evidence type="ECO:0000256" key="5">
    <source>
        <dbReference type="ARBA" id="ARBA00022454"/>
    </source>
</evidence>
<evidence type="ECO:0000259" key="10">
    <source>
        <dbReference type="Pfam" id="PF13304"/>
    </source>
</evidence>
<protein>
    <submittedName>
        <fullName evidence="12">Uncharacterized protein</fullName>
    </submittedName>
</protein>
<comment type="caution">
    <text evidence="12">The sequence shown here is derived from an EMBL/GenBank/DDBJ whole genome shotgun (WGS) entry which is preliminary data.</text>
</comment>
<dbReference type="GO" id="GO:0006302">
    <property type="term" value="P:double-strand break repair"/>
    <property type="evidence" value="ECO:0007669"/>
    <property type="project" value="InterPro"/>
</dbReference>
<evidence type="ECO:0000313" key="13">
    <source>
        <dbReference type="Proteomes" id="UP000298663"/>
    </source>
</evidence>
<dbReference type="GO" id="GO:0016887">
    <property type="term" value="F:ATP hydrolysis activity"/>
    <property type="evidence" value="ECO:0007669"/>
    <property type="project" value="InterPro"/>
</dbReference>
<dbReference type="InterPro" id="IPR038729">
    <property type="entry name" value="Rad50/SbcC_AAA"/>
</dbReference>
<name>A0A4V6I6X0_STECR</name>
<dbReference type="Gene3D" id="3.40.50.300">
    <property type="entry name" value="P-loop containing nucleotide triphosphate hydrolases"/>
    <property type="match status" value="2"/>
</dbReference>
<reference evidence="12 13" key="1">
    <citation type="journal article" date="2015" name="Genome Biol.">
        <title>Comparative genomics of Steinernema reveals deeply conserved gene regulatory networks.</title>
        <authorList>
            <person name="Dillman A.R."/>
            <person name="Macchietto M."/>
            <person name="Porter C.F."/>
            <person name="Rogers A."/>
            <person name="Williams B."/>
            <person name="Antoshechkin I."/>
            <person name="Lee M.M."/>
            <person name="Goodwin Z."/>
            <person name="Lu X."/>
            <person name="Lewis E.E."/>
            <person name="Goodrich-Blair H."/>
            <person name="Stock S.P."/>
            <person name="Adams B.J."/>
            <person name="Sternberg P.W."/>
            <person name="Mortazavi A."/>
        </authorList>
    </citation>
    <scope>NUCLEOTIDE SEQUENCE [LARGE SCALE GENOMIC DNA]</scope>
    <source>
        <strain evidence="12 13">ALL</strain>
    </source>
</reference>